<evidence type="ECO:0000313" key="9">
    <source>
        <dbReference type="EMBL" id="CAF1607674.1"/>
    </source>
</evidence>
<dbReference type="AlphaFoldDB" id="A0A816BDF5"/>
<comment type="caution">
    <text evidence="9">The sequence shown here is derived from an EMBL/GenBank/DDBJ whole genome shotgun (WGS) entry which is preliminary data.</text>
</comment>
<evidence type="ECO:0000256" key="1">
    <source>
        <dbReference type="ARBA" id="ARBA00009558"/>
    </source>
</evidence>
<keyword evidence="5" id="KW-0677">Repeat</keyword>
<dbReference type="Gene3D" id="3.90.176.10">
    <property type="entry name" value="Toxin ADP-ribosyltransferase, Chain A, domain 1"/>
    <property type="match status" value="1"/>
</dbReference>
<dbReference type="Gene3D" id="2.40.10.500">
    <property type="match status" value="1"/>
</dbReference>
<dbReference type="Gene3D" id="2.120.10.30">
    <property type="entry name" value="TolB, C-terminal domain"/>
    <property type="match status" value="1"/>
</dbReference>
<dbReference type="Proteomes" id="UP000681967">
    <property type="component" value="Unassembled WGS sequence"/>
</dbReference>
<proteinExistence type="inferred from homology"/>
<name>A0A816BDF5_9BILA</name>
<feature type="repeat" description="NHL" evidence="7">
    <location>
        <begin position="302"/>
        <end position="339"/>
    </location>
</feature>
<evidence type="ECO:0000256" key="5">
    <source>
        <dbReference type="ARBA" id="ARBA00022737"/>
    </source>
</evidence>
<sequence>MATAANKSAISRFLDVGEEPNQVLLPIRGYENQPLLSLRQSVEKVQELLLELDLMVDTALQNSKKPADNLTVDESAAIHLYTMQWEEPNVSLYEKLNSTLRSERREPLRPWFPYLKLLLTALFKLSSQKTTVWRGVRGNLSDQYDEDHVWWGFSSCTEHMEVMERFIGQSGVRTLFNIECINGKAIRPHSFFKKESEILLLPGSYFRVVGKWSPAKDLYMIHLRETAPPRTYLEPPFKSSSAVEFSSIWPQFKSEPPAMEKLAIAKEKYSSGASTSVVQAKVDWKNARWSKNGVTVAGNNGCGSELNQLNYPHGIYVDDDQTVYIADKDNNRIVAWKSGAAIGQVMAGGNGEGNRLDQLNWPTDVIVDKETDSLIICDRLNKRVVQWSRRSQKGGKTIIKDIGCHGLVMDDRRFLYVSDDEKHEVRRYRMGETNGTVVAGGNGEGNCLNQFQQPNYICVDRDYSVYVGDKNNHRVMKWVNGAKEGIIAVGGQGVGNGLRQLSYPAGVLVDPLGTAYVADWSNNRVIRWCSGATQADVIAGGNGEGRQANQFTRLEGLSFDRYGNLYVADYSNHRVQRFAIEQ</sequence>
<dbReference type="InterPro" id="IPR050952">
    <property type="entry name" value="TRIM-NHL_E3_ligases"/>
</dbReference>
<evidence type="ECO:0000256" key="3">
    <source>
        <dbReference type="ARBA" id="ARBA00022679"/>
    </source>
</evidence>
<dbReference type="EMBL" id="CAJOBJ010002064">
    <property type="protein sequence ID" value="CAF3909325.1"/>
    <property type="molecule type" value="Genomic_DNA"/>
</dbReference>
<dbReference type="GO" id="GO:0008270">
    <property type="term" value="F:zinc ion binding"/>
    <property type="evidence" value="ECO:0007669"/>
    <property type="project" value="UniProtKB-KW"/>
</dbReference>
<dbReference type="Proteomes" id="UP000663855">
    <property type="component" value="Unassembled WGS sequence"/>
</dbReference>
<keyword evidence="2 8" id="KW-0328">Glycosyltransferase</keyword>
<evidence type="ECO:0000313" key="10">
    <source>
        <dbReference type="EMBL" id="CAF3909325.1"/>
    </source>
</evidence>
<dbReference type="SUPFAM" id="SSF56399">
    <property type="entry name" value="ADP-ribosylation"/>
    <property type="match status" value="1"/>
</dbReference>
<dbReference type="PANTHER" id="PTHR24104:SF25">
    <property type="entry name" value="PROTEIN LIN-41"/>
    <property type="match status" value="1"/>
</dbReference>
<dbReference type="InterPro" id="IPR001258">
    <property type="entry name" value="NHL_repeat"/>
</dbReference>
<dbReference type="PANTHER" id="PTHR24104">
    <property type="entry name" value="E3 UBIQUITIN-PROTEIN LIGASE NHLRC1-RELATED"/>
    <property type="match status" value="1"/>
</dbReference>
<dbReference type="EMBL" id="CAJNOV010017446">
    <property type="protein sequence ID" value="CAF1607674.1"/>
    <property type="molecule type" value="Genomic_DNA"/>
</dbReference>
<evidence type="ECO:0000256" key="6">
    <source>
        <dbReference type="ARBA" id="ARBA00047597"/>
    </source>
</evidence>
<dbReference type="Pfam" id="PF01129">
    <property type="entry name" value="ART"/>
    <property type="match status" value="1"/>
</dbReference>
<organism evidence="9 12">
    <name type="scientific">Rotaria magnacalcarata</name>
    <dbReference type="NCBI Taxonomy" id="392030"/>
    <lineage>
        <taxon>Eukaryota</taxon>
        <taxon>Metazoa</taxon>
        <taxon>Spiralia</taxon>
        <taxon>Gnathifera</taxon>
        <taxon>Rotifera</taxon>
        <taxon>Eurotatoria</taxon>
        <taxon>Bdelloidea</taxon>
        <taxon>Philodinida</taxon>
        <taxon>Philodinidae</taxon>
        <taxon>Rotaria</taxon>
    </lineage>
</organism>
<protein>
    <recommendedName>
        <fullName evidence="8">NAD(P)(+)--arginine ADP-ribosyltransferase</fullName>
        <ecNumber evidence="8">2.4.2.31</ecNumber>
    </recommendedName>
    <alternativeName>
        <fullName evidence="8">Mono(ADP-ribosyl)transferase</fullName>
    </alternativeName>
</protein>
<gene>
    <name evidence="11" type="ORF">BYL167_LOCUS9412</name>
    <name evidence="9" type="ORF">CJN711_LOCUS36091</name>
    <name evidence="10" type="ORF">GIL414_LOCUS6980</name>
</gene>
<evidence type="ECO:0000313" key="12">
    <source>
        <dbReference type="Proteomes" id="UP000663855"/>
    </source>
</evidence>
<dbReference type="SUPFAM" id="SSF63829">
    <property type="entry name" value="Calcium-dependent phosphotriesterase"/>
    <property type="match status" value="1"/>
</dbReference>
<dbReference type="GO" id="GO:0106274">
    <property type="term" value="F:NAD+-protein-arginine ADP-ribosyltransferase activity"/>
    <property type="evidence" value="ECO:0007669"/>
    <property type="project" value="UniProtKB-EC"/>
</dbReference>
<dbReference type="InterPro" id="IPR011042">
    <property type="entry name" value="6-blade_b-propeller_TolB-like"/>
</dbReference>
<keyword evidence="8" id="KW-0521">NADP</keyword>
<dbReference type="GO" id="GO:0016779">
    <property type="term" value="F:nucleotidyltransferase activity"/>
    <property type="evidence" value="ECO:0007669"/>
    <property type="project" value="UniProtKB-KW"/>
</dbReference>
<keyword evidence="3 8" id="KW-0808">Transferase</keyword>
<evidence type="ECO:0000256" key="8">
    <source>
        <dbReference type="RuleBase" id="RU361228"/>
    </source>
</evidence>
<evidence type="ECO:0000256" key="7">
    <source>
        <dbReference type="PROSITE-ProRule" id="PRU00504"/>
    </source>
</evidence>
<dbReference type="PROSITE" id="PS51125">
    <property type="entry name" value="NHL"/>
    <property type="match status" value="2"/>
</dbReference>
<evidence type="ECO:0000313" key="11">
    <source>
        <dbReference type="EMBL" id="CAF3919344.1"/>
    </source>
</evidence>
<dbReference type="Proteomes" id="UP000681720">
    <property type="component" value="Unassembled WGS sequence"/>
</dbReference>
<dbReference type="CDD" id="cd05819">
    <property type="entry name" value="NHL"/>
    <property type="match status" value="1"/>
</dbReference>
<dbReference type="Pfam" id="PF01436">
    <property type="entry name" value="NHL"/>
    <property type="match status" value="2"/>
</dbReference>
<comment type="catalytic activity">
    <reaction evidence="6 8">
        <text>L-arginyl-[protein] + NAD(+) = N(omega)-(ADP-D-ribosyl)-L-arginyl-[protein] + nicotinamide + H(+)</text>
        <dbReference type="Rhea" id="RHEA:19149"/>
        <dbReference type="Rhea" id="RHEA-COMP:10532"/>
        <dbReference type="Rhea" id="RHEA-COMP:15087"/>
        <dbReference type="ChEBI" id="CHEBI:15378"/>
        <dbReference type="ChEBI" id="CHEBI:17154"/>
        <dbReference type="ChEBI" id="CHEBI:29965"/>
        <dbReference type="ChEBI" id="CHEBI:57540"/>
        <dbReference type="ChEBI" id="CHEBI:142554"/>
        <dbReference type="EC" id="2.4.2.31"/>
    </reaction>
</comment>
<evidence type="ECO:0000256" key="4">
    <source>
        <dbReference type="ARBA" id="ARBA00022695"/>
    </source>
</evidence>
<dbReference type="EMBL" id="CAJOBH010002702">
    <property type="protein sequence ID" value="CAF3919344.1"/>
    <property type="molecule type" value="Genomic_DNA"/>
</dbReference>
<keyword evidence="8" id="KW-0520">NAD</keyword>
<keyword evidence="4" id="KW-0548">Nucleotidyltransferase</keyword>
<dbReference type="InterPro" id="IPR000768">
    <property type="entry name" value="ART"/>
</dbReference>
<dbReference type="EC" id="2.4.2.31" evidence="8"/>
<accession>A0A816BDF5</accession>
<comment type="similarity">
    <text evidence="1 8">Belongs to the Arg-specific ADP-ribosyltransferase family.</text>
</comment>
<reference evidence="9" key="1">
    <citation type="submission" date="2021-02" db="EMBL/GenBank/DDBJ databases">
        <authorList>
            <person name="Nowell W R."/>
        </authorList>
    </citation>
    <scope>NUCLEOTIDE SEQUENCE</scope>
</reference>
<dbReference type="PROSITE" id="PS51996">
    <property type="entry name" value="TR_MART"/>
    <property type="match status" value="1"/>
</dbReference>
<evidence type="ECO:0000256" key="2">
    <source>
        <dbReference type="ARBA" id="ARBA00022676"/>
    </source>
</evidence>
<feature type="repeat" description="NHL" evidence="7">
    <location>
        <begin position="545"/>
        <end position="581"/>
    </location>
</feature>